<dbReference type="Proteomes" id="UP000550508">
    <property type="component" value="Unassembled WGS sequence"/>
</dbReference>
<dbReference type="AlphaFoldDB" id="A0A849VHT4"/>
<organism evidence="1 2">
    <name type="scientific">Phyllobacterium pellucidum</name>
    <dbReference type="NCBI Taxonomy" id="2740464"/>
    <lineage>
        <taxon>Bacteria</taxon>
        <taxon>Pseudomonadati</taxon>
        <taxon>Pseudomonadota</taxon>
        <taxon>Alphaproteobacteria</taxon>
        <taxon>Hyphomicrobiales</taxon>
        <taxon>Phyllobacteriaceae</taxon>
        <taxon>Phyllobacterium</taxon>
    </lineage>
</organism>
<gene>
    <name evidence="1" type="ORF">HQ945_00665</name>
</gene>
<keyword evidence="2" id="KW-1185">Reference proteome</keyword>
<comment type="caution">
    <text evidence="1">The sequence shown here is derived from an EMBL/GenBank/DDBJ whole genome shotgun (WGS) entry which is preliminary data.</text>
</comment>
<reference evidence="1 2" key="1">
    <citation type="submission" date="2020-05" db="EMBL/GenBank/DDBJ databases">
        <authorList>
            <person name="Kim M.K."/>
        </authorList>
    </citation>
    <scope>NUCLEOTIDE SEQUENCE [LARGE SCALE GENOMIC DNA]</scope>
    <source>
        <strain evidence="1 2">BT25</strain>
    </source>
</reference>
<proteinExistence type="predicted"/>
<protein>
    <submittedName>
        <fullName evidence="1">Uncharacterized protein</fullName>
    </submittedName>
</protein>
<evidence type="ECO:0000313" key="1">
    <source>
        <dbReference type="EMBL" id="NTS29755.1"/>
    </source>
</evidence>
<evidence type="ECO:0000313" key="2">
    <source>
        <dbReference type="Proteomes" id="UP000550508"/>
    </source>
</evidence>
<sequence length="46" mass="5181">MAAGWGEDEVFAAIVAVADTTQLAMHRDQFLSIETELRRVMTKRNT</sequence>
<name>A0A849VHT4_9HYPH</name>
<dbReference type="RefSeq" id="WP_174207534.1">
    <property type="nucleotide sequence ID" value="NZ_JABUMX010000001.1"/>
</dbReference>
<dbReference type="EMBL" id="JABUMX010000001">
    <property type="protein sequence ID" value="NTS29755.1"/>
    <property type="molecule type" value="Genomic_DNA"/>
</dbReference>
<accession>A0A849VHT4</accession>